<gene>
    <name evidence="2" type="ORF">RHGRI_007227</name>
</gene>
<sequence length="308" mass="32111">MGISSPVIGDTTYFVGSLSEAILSSGLFQFFTILIGCSCSSKGGIFISFFFSSPFSSILAALIPSSTSFTSSSSISISTTFPGSTLSSSSAIAETLLLLITSSIVIGAGNSSSSSSTKSIVSTTTKSCQSIMAICKRSCSISSSAFCLACSCDRSHSNRCKQRSSTVVISVTLVLNFSVNRLNPFGGINTFEYASAREVKNMNILWVGFKKWNCWLFDSLLVSPAKKDFPLRATNCAVNLIISNSSPVIPSGSLTVYSSASGGSRTLRTGLNWAEGSGFVIVSSPSVTGAEGMDSGKDGSAGSEEGWF</sequence>
<keyword evidence="3" id="KW-1185">Reference proteome</keyword>
<feature type="transmembrane region" description="Helical" evidence="1">
    <location>
        <begin position="12"/>
        <end position="37"/>
    </location>
</feature>
<feature type="transmembrane region" description="Helical" evidence="1">
    <location>
        <begin position="44"/>
        <end position="63"/>
    </location>
</feature>
<keyword evidence="1" id="KW-0812">Transmembrane</keyword>
<keyword evidence="1" id="KW-0472">Membrane</keyword>
<dbReference type="AlphaFoldDB" id="A0AAV6KXT0"/>
<comment type="caution">
    <text evidence="2">The sequence shown here is derived from an EMBL/GenBank/DDBJ whole genome shotgun (WGS) entry which is preliminary data.</text>
</comment>
<evidence type="ECO:0000313" key="2">
    <source>
        <dbReference type="EMBL" id="KAG5556916.1"/>
    </source>
</evidence>
<organism evidence="2 3">
    <name type="scientific">Rhododendron griersonianum</name>
    <dbReference type="NCBI Taxonomy" id="479676"/>
    <lineage>
        <taxon>Eukaryota</taxon>
        <taxon>Viridiplantae</taxon>
        <taxon>Streptophyta</taxon>
        <taxon>Embryophyta</taxon>
        <taxon>Tracheophyta</taxon>
        <taxon>Spermatophyta</taxon>
        <taxon>Magnoliopsida</taxon>
        <taxon>eudicotyledons</taxon>
        <taxon>Gunneridae</taxon>
        <taxon>Pentapetalae</taxon>
        <taxon>asterids</taxon>
        <taxon>Ericales</taxon>
        <taxon>Ericaceae</taxon>
        <taxon>Ericoideae</taxon>
        <taxon>Rhodoreae</taxon>
        <taxon>Rhododendron</taxon>
    </lineage>
</organism>
<accession>A0AAV6KXT0</accession>
<reference evidence="2" key="1">
    <citation type="submission" date="2020-08" db="EMBL/GenBank/DDBJ databases">
        <title>Plant Genome Project.</title>
        <authorList>
            <person name="Zhang R.-G."/>
        </authorList>
    </citation>
    <scope>NUCLEOTIDE SEQUENCE</scope>
    <source>
        <strain evidence="2">WSP0</strain>
        <tissue evidence="2">Leaf</tissue>
    </source>
</reference>
<name>A0AAV6KXT0_9ERIC</name>
<dbReference type="Proteomes" id="UP000823749">
    <property type="component" value="Chromosome 3"/>
</dbReference>
<dbReference type="EMBL" id="JACTNZ010000003">
    <property type="protein sequence ID" value="KAG5556916.1"/>
    <property type="molecule type" value="Genomic_DNA"/>
</dbReference>
<evidence type="ECO:0000256" key="1">
    <source>
        <dbReference type="SAM" id="Phobius"/>
    </source>
</evidence>
<proteinExistence type="predicted"/>
<keyword evidence="1" id="KW-1133">Transmembrane helix</keyword>
<evidence type="ECO:0000313" key="3">
    <source>
        <dbReference type="Proteomes" id="UP000823749"/>
    </source>
</evidence>
<protein>
    <submittedName>
        <fullName evidence="2">Uncharacterized protein</fullName>
    </submittedName>
</protein>